<evidence type="ECO:0000259" key="2">
    <source>
        <dbReference type="Pfam" id="PF03795"/>
    </source>
</evidence>
<dbReference type="InterPro" id="IPR011008">
    <property type="entry name" value="Dimeric_a/b-barrel"/>
</dbReference>
<organism evidence="3 4">
    <name type="scientific">Azospirillum lipoferum</name>
    <dbReference type="NCBI Taxonomy" id="193"/>
    <lineage>
        <taxon>Bacteria</taxon>
        <taxon>Pseudomonadati</taxon>
        <taxon>Pseudomonadota</taxon>
        <taxon>Alphaproteobacteria</taxon>
        <taxon>Rhodospirillales</taxon>
        <taxon>Azospirillaceae</taxon>
        <taxon>Azospirillum</taxon>
    </lineage>
</organism>
<accession>A0A5A9GNL4</accession>
<evidence type="ECO:0000313" key="3">
    <source>
        <dbReference type="EMBL" id="KAA0594879.1"/>
    </source>
</evidence>
<dbReference type="RefSeq" id="WP_149232636.1">
    <property type="nucleotide sequence ID" value="NZ_JALJXJ010000010.1"/>
</dbReference>
<feature type="domain" description="YCII-related" evidence="2">
    <location>
        <begin position="11"/>
        <end position="71"/>
    </location>
</feature>
<comment type="similarity">
    <text evidence="1">Belongs to the YciI family.</text>
</comment>
<dbReference type="Pfam" id="PF03795">
    <property type="entry name" value="YCII"/>
    <property type="match status" value="1"/>
</dbReference>
<dbReference type="OrthoDB" id="9814407at2"/>
<dbReference type="AlphaFoldDB" id="A0A5A9GNL4"/>
<proteinExistence type="inferred from homology"/>
<dbReference type="PANTHER" id="PTHR37828:SF1">
    <property type="entry name" value="YCII-RELATED DOMAIN-CONTAINING PROTEIN"/>
    <property type="match status" value="1"/>
</dbReference>
<dbReference type="InterPro" id="IPR005545">
    <property type="entry name" value="YCII"/>
</dbReference>
<dbReference type="PANTHER" id="PTHR37828">
    <property type="entry name" value="GSR2449 PROTEIN"/>
    <property type="match status" value="1"/>
</dbReference>
<dbReference type="Gene3D" id="3.30.70.1060">
    <property type="entry name" value="Dimeric alpha+beta barrel"/>
    <property type="match status" value="1"/>
</dbReference>
<name>A0A5A9GNL4_AZOLI</name>
<comment type="caution">
    <text evidence="3">The sequence shown here is derived from an EMBL/GenBank/DDBJ whole genome shotgun (WGS) entry which is preliminary data.</text>
</comment>
<reference evidence="3 4" key="1">
    <citation type="submission" date="2019-08" db="EMBL/GenBank/DDBJ databases">
        <authorList>
            <person name="Grouzdev D."/>
            <person name="Tikhonova E."/>
            <person name="Kravchenko I."/>
        </authorList>
    </citation>
    <scope>NUCLEOTIDE SEQUENCE [LARGE SCALE GENOMIC DNA]</scope>
    <source>
        <strain evidence="3 4">59b</strain>
    </source>
</reference>
<dbReference type="SUPFAM" id="SSF54909">
    <property type="entry name" value="Dimeric alpha+beta barrel"/>
    <property type="match status" value="1"/>
</dbReference>
<protein>
    <recommendedName>
        <fullName evidence="2">YCII-related domain-containing protein</fullName>
    </recommendedName>
</protein>
<dbReference type="Proteomes" id="UP000324927">
    <property type="component" value="Unassembled WGS sequence"/>
</dbReference>
<sequence>MLFSITVSYIRPLEDVKVHLDAHKEWLVRYIKAGAILAAGPLQQGDGGFILAHTEDMSEIASMITDDPFDRHRVANFDVRACDPVLRAAGFPEQWAPGAKAFAE</sequence>
<keyword evidence="4" id="KW-1185">Reference proteome</keyword>
<evidence type="ECO:0000313" key="4">
    <source>
        <dbReference type="Proteomes" id="UP000324927"/>
    </source>
</evidence>
<gene>
    <name evidence="3" type="ORF">FZ942_18925</name>
</gene>
<evidence type="ECO:0000256" key="1">
    <source>
        <dbReference type="ARBA" id="ARBA00007689"/>
    </source>
</evidence>
<dbReference type="EMBL" id="VTTN01000007">
    <property type="protein sequence ID" value="KAA0594879.1"/>
    <property type="molecule type" value="Genomic_DNA"/>
</dbReference>